<dbReference type="SUPFAM" id="SSF52172">
    <property type="entry name" value="CheY-like"/>
    <property type="match status" value="1"/>
</dbReference>
<dbReference type="OrthoDB" id="9796655at2"/>
<dbReference type="InterPro" id="IPR000792">
    <property type="entry name" value="Tscrpt_reg_LuxR_C"/>
</dbReference>
<feature type="domain" description="HTH luxR-type" evidence="4">
    <location>
        <begin position="146"/>
        <end position="211"/>
    </location>
</feature>
<accession>A0A432XHJ4</accession>
<dbReference type="GO" id="GO:0000160">
    <property type="term" value="P:phosphorelay signal transduction system"/>
    <property type="evidence" value="ECO:0007669"/>
    <property type="project" value="InterPro"/>
</dbReference>
<dbReference type="Gene3D" id="3.40.50.2300">
    <property type="match status" value="1"/>
</dbReference>
<dbReference type="Proteomes" id="UP000286678">
    <property type="component" value="Unassembled WGS sequence"/>
</dbReference>
<dbReference type="SMART" id="SM00448">
    <property type="entry name" value="REC"/>
    <property type="match status" value="1"/>
</dbReference>
<keyword evidence="2 6" id="KW-0238">DNA-binding</keyword>
<dbReference type="InterPro" id="IPR058245">
    <property type="entry name" value="NreC/VraR/RcsB-like_REC"/>
</dbReference>
<protein>
    <submittedName>
        <fullName evidence="6">DNA-binding response regulator</fullName>
    </submittedName>
</protein>
<dbReference type="Pfam" id="PF00072">
    <property type="entry name" value="Response_reg"/>
    <property type="match status" value="1"/>
</dbReference>
<keyword evidence="1 3" id="KW-0597">Phosphoprotein</keyword>
<dbReference type="RefSeq" id="WP_126833604.1">
    <property type="nucleotide sequence ID" value="NZ_JBLXIO010000013.1"/>
</dbReference>
<evidence type="ECO:0000256" key="3">
    <source>
        <dbReference type="PROSITE-ProRule" id="PRU00169"/>
    </source>
</evidence>
<dbReference type="GO" id="GO:0006355">
    <property type="term" value="P:regulation of DNA-templated transcription"/>
    <property type="evidence" value="ECO:0007669"/>
    <property type="project" value="InterPro"/>
</dbReference>
<feature type="domain" description="Response regulatory" evidence="5">
    <location>
        <begin position="4"/>
        <end position="120"/>
    </location>
</feature>
<dbReference type="InterPro" id="IPR039420">
    <property type="entry name" value="WalR-like"/>
</dbReference>
<dbReference type="GO" id="GO:0003677">
    <property type="term" value="F:DNA binding"/>
    <property type="evidence" value="ECO:0007669"/>
    <property type="project" value="UniProtKB-KW"/>
</dbReference>
<evidence type="ECO:0000259" key="5">
    <source>
        <dbReference type="PROSITE" id="PS50110"/>
    </source>
</evidence>
<dbReference type="PANTHER" id="PTHR43214:SF43">
    <property type="entry name" value="TWO-COMPONENT RESPONSE REGULATOR"/>
    <property type="match status" value="1"/>
</dbReference>
<keyword evidence="7" id="KW-1185">Reference proteome</keyword>
<dbReference type="PRINTS" id="PR00038">
    <property type="entry name" value="HTHLUXR"/>
</dbReference>
<reference evidence="7" key="1">
    <citation type="journal article" date="2018" name="Front. Microbiol.">
        <title>Genome-Based Analysis Reveals the Taxonomy and Diversity of the Family Idiomarinaceae.</title>
        <authorList>
            <person name="Liu Y."/>
            <person name="Lai Q."/>
            <person name="Shao Z."/>
        </authorList>
    </citation>
    <scope>NUCLEOTIDE SEQUENCE [LARGE SCALE GENOMIC DNA]</scope>
    <source>
        <strain evidence="7">SW15</strain>
    </source>
</reference>
<dbReference type="InterPro" id="IPR001789">
    <property type="entry name" value="Sig_transdc_resp-reg_receiver"/>
</dbReference>
<dbReference type="CDD" id="cd06170">
    <property type="entry name" value="LuxR_C_like"/>
    <property type="match status" value="1"/>
</dbReference>
<feature type="modified residue" description="4-aspartylphosphate" evidence="3">
    <location>
        <position position="55"/>
    </location>
</feature>
<dbReference type="Pfam" id="PF00196">
    <property type="entry name" value="GerE"/>
    <property type="match status" value="1"/>
</dbReference>
<name>A0A432XHJ4_9GAMM</name>
<evidence type="ECO:0000256" key="1">
    <source>
        <dbReference type="ARBA" id="ARBA00022553"/>
    </source>
</evidence>
<comment type="caution">
    <text evidence="6">The sequence shown here is derived from an EMBL/GenBank/DDBJ whole genome shotgun (WGS) entry which is preliminary data.</text>
</comment>
<dbReference type="PROSITE" id="PS50110">
    <property type="entry name" value="RESPONSE_REGULATORY"/>
    <property type="match status" value="1"/>
</dbReference>
<dbReference type="InterPro" id="IPR016032">
    <property type="entry name" value="Sig_transdc_resp-reg_C-effctor"/>
</dbReference>
<dbReference type="CDD" id="cd17535">
    <property type="entry name" value="REC_NarL-like"/>
    <property type="match status" value="1"/>
</dbReference>
<evidence type="ECO:0000313" key="6">
    <source>
        <dbReference type="EMBL" id="RUO48150.1"/>
    </source>
</evidence>
<sequence>MPIKVVLVDDQNLVRQGLQSLLALDDSVEVVGQATNGEQALTQIAALTPDVVLMDIRMPECDGITAVQRLQEFATPPPVLMLTTFDDHESILAAIKAGAKGYLLKDVALETLVQAIECLHKGGTWLEPTLTTRIVEGLQSQPQQQAMNPTEALTNKELAVLRLLAAGLSNQEIAECLYKSTGTVKNQVSAILAKLGVNDRTRAVLKAIELGLLSGADSR</sequence>
<dbReference type="PANTHER" id="PTHR43214">
    <property type="entry name" value="TWO-COMPONENT RESPONSE REGULATOR"/>
    <property type="match status" value="1"/>
</dbReference>
<dbReference type="InterPro" id="IPR011006">
    <property type="entry name" value="CheY-like_superfamily"/>
</dbReference>
<organism evidence="6 7">
    <name type="scientific">Pseudidiomarina aquimaris</name>
    <dbReference type="NCBI Taxonomy" id="641841"/>
    <lineage>
        <taxon>Bacteria</taxon>
        <taxon>Pseudomonadati</taxon>
        <taxon>Pseudomonadota</taxon>
        <taxon>Gammaproteobacteria</taxon>
        <taxon>Alteromonadales</taxon>
        <taxon>Idiomarinaceae</taxon>
        <taxon>Pseudidiomarina</taxon>
    </lineage>
</organism>
<evidence type="ECO:0000313" key="7">
    <source>
        <dbReference type="Proteomes" id="UP000286678"/>
    </source>
</evidence>
<evidence type="ECO:0000259" key="4">
    <source>
        <dbReference type="PROSITE" id="PS50043"/>
    </source>
</evidence>
<dbReference type="SMART" id="SM00421">
    <property type="entry name" value="HTH_LUXR"/>
    <property type="match status" value="1"/>
</dbReference>
<dbReference type="PROSITE" id="PS50043">
    <property type="entry name" value="HTH_LUXR_2"/>
    <property type="match status" value="1"/>
</dbReference>
<dbReference type="EMBL" id="PIPT01000004">
    <property type="protein sequence ID" value="RUO48150.1"/>
    <property type="molecule type" value="Genomic_DNA"/>
</dbReference>
<evidence type="ECO:0000256" key="2">
    <source>
        <dbReference type="ARBA" id="ARBA00023125"/>
    </source>
</evidence>
<proteinExistence type="predicted"/>
<dbReference type="SUPFAM" id="SSF46894">
    <property type="entry name" value="C-terminal effector domain of the bipartite response regulators"/>
    <property type="match status" value="1"/>
</dbReference>
<gene>
    <name evidence="6" type="ORF">CWE21_06295</name>
</gene>
<dbReference type="AlphaFoldDB" id="A0A432XHJ4"/>